<evidence type="ECO:0000313" key="1">
    <source>
        <dbReference type="EMBL" id="GAA4762444.1"/>
    </source>
</evidence>
<name>A0ABP8ZQE4_9MICO</name>
<gene>
    <name evidence="1" type="ORF">GCM10023351_01080</name>
</gene>
<reference evidence="2" key="1">
    <citation type="journal article" date="2019" name="Int. J. Syst. Evol. Microbiol.">
        <title>The Global Catalogue of Microorganisms (GCM) 10K type strain sequencing project: providing services to taxonomists for standard genome sequencing and annotation.</title>
        <authorList>
            <consortium name="The Broad Institute Genomics Platform"/>
            <consortium name="The Broad Institute Genome Sequencing Center for Infectious Disease"/>
            <person name="Wu L."/>
            <person name="Ma J."/>
        </authorList>
    </citation>
    <scope>NUCLEOTIDE SEQUENCE [LARGE SCALE GENOMIC DNA]</scope>
    <source>
        <strain evidence="2">JCM 18537</strain>
    </source>
</reference>
<accession>A0ABP8ZQE4</accession>
<evidence type="ECO:0000313" key="2">
    <source>
        <dbReference type="Proteomes" id="UP001501645"/>
    </source>
</evidence>
<proteinExistence type="predicted"/>
<organism evidence="1 2">
    <name type="scientific">Microbacterium gilvum</name>
    <dbReference type="NCBI Taxonomy" id="1336204"/>
    <lineage>
        <taxon>Bacteria</taxon>
        <taxon>Bacillati</taxon>
        <taxon>Actinomycetota</taxon>
        <taxon>Actinomycetes</taxon>
        <taxon>Micrococcales</taxon>
        <taxon>Microbacteriaceae</taxon>
        <taxon>Microbacterium</taxon>
    </lineage>
</organism>
<protein>
    <submittedName>
        <fullName evidence="1">Uncharacterized protein</fullName>
    </submittedName>
</protein>
<dbReference type="Proteomes" id="UP001501645">
    <property type="component" value="Unassembled WGS sequence"/>
</dbReference>
<comment type="caution">
    <text evidence="1">The sequence shown here is derived from an EMBL/GenBank/DDBJ whole genome shotgun (WGS) entry which is preliminary data.</text>
</comment>
<sequence>MSAENMQSLIHRFIARVAGAADPQLLSELLALPDWSDPASVTHWLLWMAVAVLGACTEAEPFDCGRSAWED</sequence>
<keyword evidence="2" id="KW-1185">Reference proteome</keyword>
<dbReference type="EMBL" id="BAABKO010000001">
    <property type="protein sequence ID" value="GAA4762444.1"/>
    <property type="molecule type" value="Genomic_DNA"/>
</dbReference>